<evidence type="ECO:0000313" key="2">
    <source>
        <dbReference type="Proteomes" id="UP000255101"/>
    </source>
</evidence>
<evidence type="ECO:0000313" key="1">
    <source>
        <dbReference type="EMBL" id="SUB62122.1"/>
    </source>
</evidence>
<protein>
    <submittedName>
        <fullName evidence="1">Uncharacterized protein</fullName>
    </submittedName>
</protein>
<sequence length="304" mass="35673">MWKLENYPYIYNKQDYLILENGVSIGRKTGIRVHVNGNSSVIDRYNGYKRDLNYARKRITHYMVDKKLCLRVIKEDFRTNNVWQKPTEVTVEVFGADKDKSIIEDNVGHLLRNLFDKFGFNKNNVIFSGESYKLNKNRILNVATQDYRKLAKVIETINDTLIPLGHVLKDYCFQNVVSVERDGAGLGHWDLVRLGFEGDMYYLNNIGCGDNKKTILLYLQRFVDRRINNINKLKPINYVCYYNDNQKYLAEMFGYLADAKVFKDNGRFFTGCKVRYLKDRGKLLYVGDLGKKESIRHFCSKWLV</sequence>
<dbReference type="AlphaFoldDB" id="A0A379CI71"/>
<gene>
    <name evidence="1" type="ORF">NCTC11460_02130</name>
</gene>
<proteinExistence type="predicted"/>
<reference evidence="1 2" key="1">
    <citation type="submission" date="2018-06" db="EMBL/GenBank/DDBJ databases">
        <authorList>
            <consortium name="Pathogen Informatics"/>
            <person name="Doyle S."/>
        </authorList>
    </citation>
    <scope>NUCLEOTIDE SEQUENCE [LARGE SCALE GENOMIC DNA]</scope>
    <source>
        <strain evidence="1 2">NCTC11460</strain>
    </source>
</reference>
<dbReference type="RefSeq" id="WP_019595675.1">
    <property type="nucleotide sequence ID" value="NZ_FOVA01000025.1"/>
</dbReference>
<name>A0A379CI71_9FIRM</name>
<dbReference type="Proteomes" id="UP000255101">
    <property type="component" value="Unassembled WGS sequence"/>
</dbReference>
<organism evidence="1 2">
    <name type="scientific">Peptostreptococcus anaerobius</name>
    <dbReference type="NCBI Taxonomy" id="1261"/>
    <lineage>
        <taxon>Bacteria</taxon>
        <taxon>Bacillati</taxon>
        <taxon>Bacillota</taxon>
        <taxon>Clostridia</taxon>
        <taxon>Peptostreptococcales</taxon>
        <taxon>Peptostreptococcaceae</taxon>
        <taxon>Peptostreptococcus</taxon>
    </lineage>
</organism>
<accession>A0A379CI71</accession>
<dbReference type="EMBL" id="UGTB01000004">
    <property type="protein sequence ID" value="SUB62122.1"/>
    <property type="molecule type" value="Genomic_DNA"/>
</dbReference>